<keyword evidence="2" id="KW-0808">Transferase</keyword>
<name>A0A009PYE4_ACIBA</name>
<sequence length="432" mass="48657">MKKNILFDGLRSVARIGETAVVAAKAGIKYATDKPSNAKLMRETFESLGSTYIKLGQFIASTPSLFPREYVEEFQGCLDQTPTLPFSYIQGVLASEFEGRDLSQIFSYIDETPLASASIAQVHAAKLTTGEDVVIKVQKPGVETILYTDLNVVHWAAKLLERAVPKIKFAALSDIVDEIKTRMVREVDFIEEAQNLDDFVEYLNISQNQAATAPKVYHQFSTRRVLTMQRLYGVPLTDFSVVKQYAKDPSQVLITAMNTWFGSLMLCKSFHADLHAGNLMLLEDGRVGFIDFGIVGQLKPEVWTACIAFMDALQKTDYQAMAENMLKMGMTHNKIDVQVLAQDLERLFNGVLMADPQQILASNPADLNDIMMDMVAVGERHGIKFPRDFALLFKQMLYFDRFMRVLAPYTDIYADQRLKMVQNMEPASLLKH</sequence>
<dbReference type="InterPro" id="IPR051130">
    <property type="entry name" value="Mito_struct-func_regulator"/>
</dbReference>
<evidence type="ECO:0000313" key="3">
    <source>
        <dbReference type="Proteomes" id="UP000021108"/>
    </source>
</evidence>
<feature type="domain" description="Protein kinase" evidence="1">
    <location>
        <begin position="108"/>
        <end position="432"/>
    </location>
</feature>
<dbReference type="GO" id="GO:0004672">
    <property type="term" value="F:protein kinase activity"/>
    <property type="evidence" value="ECO:0007669"/>
    <property type="project" value="InterPro"/>
</dbReference>
<accession>A0A009PYE4</accession>
<gene>
    <name evidence="2" type="ORF">J506_1983</name>
</gene>
<dbReference type="PANTHER" id="PTHR43173:SF22">
    <property type="entry name" value="OS07G0227800 PROTEIN"/>
    <property type="match status" value="1"/>
</dbReference>
<dbReference type="Pfam" id="PF03109">
    <property type="entry name" value="ABC1"/>
    <property type="match status" value="1"/>
</dbReference>
<proteinExistence type="predicted"/>
<dbReference type="RefSeq" id="WP_000739367.1">
    <property type="nucleotide sequence ID" value="NZ_JEXD01000013.1"/>
</dbReference>
<protein>
    <submittedName>
        <fullName evidence="2">Phosphotransferase enzyme family protein</fullName>
    </submittedName>
</protein>
<organism evidence="2 3">
    <name type="scientific">Acinetobacter baumannii 625974</name>
    <dbReference type="NCBI Taxonomy" id="1310607"/>
    <lineage>
        <taxon>Bacteria</taxon>
        <taxon>Pseudomonadati</taxon>
        <taxon>Pseudomonadota</taxon>
        <taxon>Gammaproteobacteria</taxon>
        <taxon>Moraxellales</taxon>
        <taxon>Moraxellaceae</taxon>
        <taxon>Acinetobacter</taxon>
        <taxon>Acinetobacter calcoaceticus/baumannii complex</taxon>
    </lineage>
</organism>
<dbReference type="PROSITE" id="PS50011">
    <property type="entry name" value="PROTEIN_KINASE_DOM"/>
    <property type="match status" value="1"/>
</dbReference>
<dbReference type="PANTHER" id="PTHR43173">
    <property type="entry name" value="ABC1 FAMILY PROTEIN"/>
    <property type="match status" value="1"/>
</dbReference>
<dbReference type="InterPro" id="IPR000719">
    <property type="entry name" value="Prot_kinase_dom"/>
</dbReference>
<comment type="caution">
    <text evidence="2">The sequence shown here is derived from an EMBL/GenBank/DDBJ whole genome shotgun (WGS) entry which is preliminary data.</text>
</comment>
<reference evidence="2 3" key="1">
    <citation type="submission" date="2014-02" db="EMBL/GenBank/DDBJ databases">
        <title>Comparative genomics and transcriptomics to identify genetic mechanisms underlying the emergence of carbapenem resistant Acinetobacter baumannii (CRAb).</title>
        <authorList>
            <person name="Harris A.D."/>
            <person name="Johnson K.J."/>
            <person name="George J."/>
            <person name="Shefchek K."/>
            <person name="Daugherty S.C."/>
            <person name="Parankush S."/>
            <person name="Sadzewicz L."/>
            <person name="Tallon L."/>
            <person name="Sengamalay N."/>
            <person name="Hazen T.H."/>
            <person name="Rasko D.A."/>
        </authorList>
    </citation>
    <scope>NUCLEOTIDE SEQUENCE [LARGE SCALE GENOMIC DNA]</scope>
    <source>
        <strain evidence="2 3">625974</strain>
    </source>
</reference>
<dbReference type="InterPro" id="IPR011009">
    <property type="entry name" value="Kinase-like_dom_sf"/>
</dbReference>
<dbReference type="GO" id="GO:0005524">
    <property type="term" value="F:ATP binding"/>
    <property type="evidence" value="ECO:0007669"/>
    <property type="project" value="InterPro"/>
</dbReference>
<dbReference type="InterPro" id="IPR004147">
    <property type="entry name" value="ABC1_dom"/>
</dbReference>
<dbReference type="PATRIC" id="fig|1310607.3.peg.1922"/>
<dbReference type="EMBL" id="JEXD01000013">
    <property type="protein sequence ID" value="EXC07511.1"/>
    <property type="molecule type" value="Genomic_DNA"/>
</dbReference>
<dbReference type="CDD" id="cd05121">
    <property type="entry name" value="ABC1_ADCK3-like"/>
    <property type="match status" value="1"/>
</dbReference>
<evidence type="ECO:0000313" key="2">
    <source>
        <dbReference type="EMBL" id="EXC07511.1"/>
    </source>
</evidence>
<dbReference type="GeneID" id="92894386"/>
<evidence type="ECO:0000259" key="1">
    <source>
        <dbReference type="PROSITE" id="PS50011"/>
    </source>
</evidence>
<dbReference type="AlphaFoldDB" id="A0A009PYE4"/>
<dbReference type="SUPFAM" id="SSF56112">
    <property type="entry name" value="Protein kinase-like (PK-like)"/>
    <property type="match status" value="1"/>
</dbReference>
<dbReference type="Proteomes" id="UP000021108">
    <property type="component" value="Unassembled WGS sequence"/>
</dbReference>